<dbReference type="CDD" id="cd00833">
    <property type="entry name" value="PKS"/>
    <property type="match status" value="1"/>
</dbReference>
<dbReference type="GO" id="GO:0016491">
    <property type="term" value="F:oxidoreductase activity"/>
    <property type="evidence" value="ECO:0007669"/>
    <property type="project" value="UniProtKB-KW"/>
</dbReference>
<dbReference type="SUPFAM" id="SSF52777">
    <property type="entry name" value="CoA-dependent acyltransferases"/>
    <property type="match status" value="2"/>
</dbReference>
<keyword evidence="3" id="KW-0436">Ligase</keyword>
<dbReference type="PROSITE" id="PS00606">
    <property type="entry name" value="KS3_1"/>
    <property type="match status" value="1"/>
</dbReference>
<dbReference type="SMART" id="SM00825">
    <property type="entry name" value="PKS_KS"/>
    <property type="match status" value="1"/>
</dbReference>
<dbReference type="GO" id="GO:0031177">
    <property type="term" value="F:phosphopantetheine binding"/>
    <property type="evidence" value="ECO:0007669"/>
    <property type="project" value="InterPro"/>
</dbReference>
<dbReference type="CDD" id="cd05195">
    <property type="entry name" value="enoyl_red"/>
    <property type="match status" value="1"/>
</dbReference>
<dbReference type="InterPro" id="IPR009081">
    <property type="entry name" value="PP-bd_ACP"/>
</dbReference>
<dbReference type="InterPro" id="IPR049551">
    <property type="entry name" value="PKS_DH_C"/>
</dbReference>
<dbReference type="Pfam" id="PF02801">
    <property type="entry name" value="Ketoacyl-synt_C"/>
    <property type="match status" value="1"/>
</dbReference>
<dbReference type="InterPro" id="IPR050091">
    <property type="entry name" value="PKS_NRPS_Biosynth_Enz"/>
</dbReference>
<dbReference type="SMART" id="SM00829">
    <property type="entry name" value="PKS_ER"/>
    <property type="match status" value="1"/>
</dbReference>
<dbReference type="Gene3D" id="3.40.366.10">
    <property type="entry name" value="Malonyl-Coenzyme A Acyl Carrier Protein, domain 2"/>
    <property type="match status" value="1"/>
</dbReference>
<dbReference type="InterPro" id="IPR045851">
    <property type="entry name" value="AMP-bd_C_sf"/>
</dbReference>
<dbReference type="InterPro" id="IPR042099">
    <property type="entry name" value="ANL_N_sf"/>
</dbReference>
<dbReference type="InterPro" id="IPR016039">
    <property type="entry name" value="Thiolase-like"/>
</dbReference>
<keyword evidence="7" id="KW-0560">Oxidoreductase</keyword>
<dbReference type="Gene3D" id="3.90.180.10">
    <property type="entry name" value="Medium-chain alcohol dehydrogenases, catalytic domain"/>
    <property type="match status" value="1"/>
</dbReference>
<dbReference type="Gene3D" id="3.30.300.30">
    <property type="match status" value="1"/>
</dbReference>
<dbReference type="Pfam" id="PF00109">
    <property type="entry name" value="ketoacyl-synt"/>
    <property type="match status" value="1"/>
</dbReference>
<dbReference type="Pfam" id="PF13602">
    <property type="entry name" value="ADH_zinc_N_2"/>
    <property type="match status" value="1"/>
</dbReference>
<evidence type="ECO:0000256" key="5">
    <source>
        <dbReference type="ARBA" id="ARBA00022679"/>
    </source>
</evidence>
<evidence type="ECO:0000256" key="4">
    <source>
        <dbReference type="ARBA" id="ARBA00022603"/>
    </source>
</evidence>
<evidence type="ECO:0000256" key="8">
    <source>
        <dbReference type="ARBA" id="ARBA00023268"/>
    </source>
</evidence>
<protein>
    <submittedName>
        <fullName evidence="15">Polyketide synthase</fullName>
    </submittedName>
</protein>
<dbReference type="GO" id="GO:0004312">
    <property type="term" value="F:fatty acid synthase activity"/>
    <property type="evidence" value="ECO:0007669"/>
    <property type="project" value="TreeGrafter"/>
</dbReference>
<dbReference type="FunFam" id="3.40.47.10:FF:000019">
    <property type="entry name" value="Polyketide synthase type I"/>
    <property type="match status" value="1"/>
</dbReference>
<feature type="region of interest" description="N-terminal hotdog fold" evidence="10">
    <location>
        <begin position="931"/>
        <end position="1065"/>
    </location>
</feature>
<evidence type="ECO:0000256" key="7">
    <source>
        <dbReference type="ARBA" id="ARBA00023002"/>
    </source>
</evidence>
<keyword evidence="4" id="KW-0489">Methyltransferase</keyword>
<dbReference type="InterPro" id="IPR001227">
    <property type="entry name" value="Ac_transferase_dom_sf"/>
</dbReference>
<feature type="compositionally biased region" description="Basic and acidic residues" evidence="11">
    <location>
        <begin position="2319"/>
        <end position="2330"/>
    </location>
</feature>
<dbReference type="SUPFAM" id="SSF50129">
    <property type="entry name" value="GroES-like"/>
    <property type="match status" value="1"/>
</dbReference>
<dbReference type="InterPro" id="IPR036736">
    <property type="entry name" value="ACP-like_sf"/>
</dbReference>
<evidence type="ECO:0000256" key="1">
    <source>
        <dbReference type="ARBA" id="ARBA00022450"/>
    </source>
</evidence>
<dbReference type="InterPro" id="IPR042104">
    <property type="entry name" value="PKS_dehydratase_sf"/>
</dbReference>
<dbReference type="GO" id="GO:0004315">
    <property type="term" value="F:3-oxoacyl-[acyl-carrier-protein] synthase activity"/>
    <property type="evidence" value="ECO:0007669"/>
    <property type="project" value="InterPro"/>
</dbReference>
<dbReference type="GO" id="GO:0006633">
    <property type="term" value="P:fatty acid biosynthetic process"/>
    <property type="evidence" value="ECO:0007669"/>
    <property type="project" value="InterPro"/>
</dbReference>
<evidence type="ECO:0000259" key="12">
    <source>
        <dbReference type="PROSITE" id="PS50075"/>
    </source>
</evidence>
<gene>
    <name evidence="15" type="ORF">MGU_02222</name>
</gene>
<keyword evidence="8" id="KW-0511">Multifunctional enzyme</keyword>
<dbReference type="InterPro" id="IPR020845">
    <property type="entry name" value="AMP-binding_CS"/>
</dbReference>
<sequence>MASRINGRADDPNVIVGLACRVPGANTPSKLWQSIAEQRDVQQKMPEDRLKVDSFFHPEPTHKGTTNARFGYFLDQDIGNFDAGFFGISGKEAEAMDPQQRLLLEVVYEALENAGITLQEIRGSLTSVFCGSFTNDYNAMLTKDLEYYPKYTVTGTGDAILSNRISYFYDLHGTSVTIDTACSSSLVCFHLGSQTLQNGEADISIVVGSSLHYDSNVFVTMTDLGMLSTNGRCAAFDASGSGYVRGEGIACAILKRKSDAIANGDSIRAVVRATGSNHDGKKNGITLPNSVAQEQLIRSTYERAGLNPSHTQYFEAHGTGTAAGDPIEARAIGAVFAPGRDEPLFVGSVKTNIGHLEGASGLAGVIKTTMALENNYIPPNMHFKTPNPNIDFEKWKITVPTKLVEWKVPDGVPRRASINSFGYGGTNAHVVLEEYTQDEKLPDPIPSEAIVNGVHSRPYLVPLTSHSPKAGEMSEETLKAYLNNTEDATIADLAYSLSTRRTLHQQRSFVVANDKAGLVDQLSSPRPAAPWAIAKNPVPRLGFIFTGQGAQWFAMGRQLIEECSHFRQSLQRCDAILKSLPDAPEWSIVAELNKTKETTLLGETLYSQTICTALQLAIVDLIECWGIKPSAVVGHSSGEMGAAYSAGILSFESALIAAYYRGRYMSSSRSDGVPGGMMAVGLPENKCLEELKPYAGRLTIAAVNSPSTMTVSGDQDAILELKEKLTEKKVFVRQLAVKQAFHSHHMFPLAPAYENALKNNPAFKTNPPTCRMFSSVTCRQADHEKMGASYWSANMVQAVRFSDALTGILLDEEDGQNVDILVEIGPHPALKGPARQTVQSLKLDLPYVASLTRGVPDFEGLLNLAGTLFSLGYPVDIVAANQNLSQTSHGALVSTPTGTKLHDLPTYTWEHRRYWSETRYIKEHRQREFRHATLGHRVAGSVVRHPLFRNYLRLSELPWLNEHVVENKVVFPGAGYISMAIEAAIRTDRVESVKMIHLKDIVVKNALLIPPTDEGVEVLLQLKPVTLSAKSHSDTWYEFNVFSYDENSNCTSHCHGLISVERGDAAPINYTCRYPEGTNSNELRKKTYRSMPAGTFYKNMAELGLAYGDKFRLLKGSIESGVGFAVSDLVFDPGHLPLEAGDETVLHPTLLDAFFHVIFHAVENRLGRPLDEPYVPSFFRALRISGNFFDGRYSTAVKKFQVASFTKLPSPRVAINDMIMQNDRGELMMEIAGLEVTSLGREAPEGQGPRTLFYRQRWQPFFDMMTNVEGKPVSDIVDVFAHQYPNTKMLHITSDLNKTREFIQHLGCGKGERRRFKHLDVWSLQRNEFGEEEAEKLSNECRGLVNVVEPALDSYDLIIVSEAGVNAVPFMNDTGYILFDGQKGVVTAELQELFSSPFCTAVRKAVEPFTLNSELSVVMPTCKPSARTSLILKELESAHGGDISFTSFPELAHKGTALLAKDVVVLAGLDESISDKAAFKGAQALLTSLEKNVIWPTEGATLEANRPDNAMFIGLVRAARSENDTLRAVNFDFGIDSPAQTVAANIIRLLDSRITEDELTERNGIVYIPRVEADDERNCKLRNGPDQEPRLEPFGTAQTRTPLALRIGKVGLLETLYFGEDTQVMDTKINDNEIEVETKASSINFRDVAASMGIIEDSNLGDECAGICTKVGANVRGFEVGDRVVALRPGQGAHRSLVRNPASWCYKLPDNMSYADAAAMPLILGTAWFALDHTARLAKGESVLIHAAAGGVGQMAIQIAQRAGAHIYATVGSPAKRQLLKDVYGLKEEQMFSSRDASFAEGVMEATGGKGVDVVLNSLAGPLLHASWACLAPFGRFLEIGKRDIHENTKIAMDPFRRNVLFASIDLVTMFEKNEALGERLFKECFALLANGEIRTPATIKQVPYSDVVKGFRLLQMGKHTGKIVLVPHAEDMVPVMRGGYRDVKLFSSLKTYLLVGGLGGLGRTLSQWMVRKGARKLAFLSRSGADKAEAKATIDWLIERGVDATVYRGDVSKFTDVRSCVDQIGSLLGGIFQAAMVLQDKPLETMTYEQWQHCCQPKVEGTKNLHEATLGNKLDFFVCFSSVAAVVGSKGQANYSAANCYLDALMRHRRELGLSGTTMNVGAVTGVGVVAENEELQKIMLRMGMDTINEEELLYQLEEAVLADKSGHPVTARGCNGHQIITGVGLISPDVYWASKPMMKNLYTNHDFGAEGAGQSSKNLLALLSEEPDIEKKTEILLDGFLEKIASVLATPRESILPSNPLSAYGLDSIVAVEFRKWFRKEVQADIALFDILGATSINALVSKTARMVTTISASKHTAGDKPEKKSAVESESTEEDSNISAMATGQLTKSQPSGVVPLSTFQSRLWFVHSFLEDKSFLNLPTVLRIRGKPDYPTLQKAVQEMAVRNPALRTAYFEGDDFAVQEPLEDFELGVDFRDLTKEVDTEKALEEFVKYNRKIEMNVEEGEVATYSLAKLSEEEWAVVGMIHHISIDRASLFPIMSQFVGIYDALRTGNDLATVSAPEFNYVDFTLWHNARLASNLMKPDLDWWRTTLKGIPQSSKLLPFAKGERPARSDPLRQKVRTNLNAKLFARMKRIASQSNGTPFHFVLAAFRAFLYRYTEDKDLVLLMVDGNRPHPDTDPLMGFFVNLAPVRCNDDCDVPFDQLFQATKTRALDAMAHSGVPFDTIVDIMNVKKTSSHMPVGQIAVNYQIHGPVPTYTTCDFVVENVESDDIPTAADIQLEAIETSEHSMDLKIEYSTALYDNPDMERFLDNFNTFLESCIKDHRQPVDEISMCGPLEIEFLKKNYWNMETKENQWGEQSVLDVITKMARQHPQTAAIKTSDCRSMTYRQLIESAESVASELLNAGAQPGDKIGLIALPGLEAVMGMLAALMTGSCYVALDTDFAHDRLSFMLSDSGARILLTGPGQDGLVAELLSKMVMAPKVIRIKDAAAAGRTIAHRRARQPDDPFYMIYTSGSTGTPKGVVLRESNTQAMLATLNKDYAFSHEDNFLAHTTTSFDLSIVQIFGGLTAGATVSVASWETRKDPVALADFMMREGVSVTYFTPTQFALLMEFNSEALRKCSRYRVAYFAGERLPVRVAKAFYDLGTPATLYNTWSPSELVVQTSISKIDYPGEGVVSLPIGYPMDNCRHYLLDIKGNPVPAGQIGELVVGGVQVGAGYLNRPDVNARSFVEDTFASEDDRKRGWNRMFKTGDRGRFRPDGQLEFHGRIAGDKQIKLRGFRIDLGELEQVIFKESQSLKKAGALVDIAVVARTVDSDEQQLIAYLVPKASIANEADKIAIVSHLHRKIKPHLNYYMLPNGYQFLAKLPVTLGGKVDRRNLLERRLQLLFPSSITTQPGNTASGEPTEDLEGTILALFRTTLGGEIELNDSFFERGGNSILLVRLQAKVKKQFKIAPPLPALIREPTAAAVCAYLRRAKGGDGTDKGGLASVISWSVETNLPNTSQFIPRYGIPRIDRDELKSILLTGAESFVGIHLLAEILRTKRDATVHVLGSMEKLEPQALIDLLQKLDLLRDSLTLDDVNSRVKFVPGSLNQSNFGLSRSAFRELGQTVQSIYHLGGHVSLLKTYTSLKPSNVTPIFDIIKLSGLGSHLSDINYLSTWSVAHLQTWSASKRTREDYATGEQDSSHFSPPTEDESGYFKTRWVAENLLTKAARRGFPVTITRASGVTAAVRGPGVPDPGDEFIMRIVVGMIESGMVPQIGRADQPSFAVDVVPVDWLASNLFALTSEKQALSHVSSSEVYSAPRIYHITNPLPLRLKDLPRIIAELRSEQTQPRLVSLDEWLSSMESVEGEDAAGQVVRSTVLKQYLSTGGVMFSLDNRKTMDILDGLHPGVAAGCPAVDAEFLRALLERLKRADNVFGG</sequence>
<dbReference type="InterPro" id="IPR013120">
    <property type="entry name" value="FAR_NAD-bd"/>
</dbReference>
<keyword evidence="2" id="KW-0597">Phosphoprotein</keyword>
<dbReference type="InterPro" id="IPR018201">
    <property type="entry name" value="Ketoacyl_synth_AS"/>
</dbReference>
<evidence type="ECO:0000256" key="6">
    <source>
        <dbReference type="ARBA" id="ARBA00022737"/>
    </source>
</evidence>
<dbReference type="SUPFAM" id="SSF56801">
    <property type="entry name" value="Acetyl-CoA synthetase-like"/>
    <property type="match status" value="1"/>
</dbReference>
<dbReference type="InterPro" id="IPR020843">
    <property type="entry name" value="ER"/>
</dbReference>
<dbReference type="InterPro" id="IPR000873">
    <property type="entry name" value="AMP-dep_synth/lig_dom"/>
</dbReference>
<dbReference type="SMART" id="SM00822">
    <property type="entry name" value="PKS_KR"/>
    <property type="match status" value="1"/>
</dbReference>
<feature type="domain" description="Carrier" evidence="12">
    <location>
        <begin position="2233"/>
        <end position="2310"/>
    </location>
</feature>
<keyword evidence="5" id="KW-0808">Transferase</keyword>
<feature type="domain" description="PKS/mFAS DH" evidence="14">
    <location>
        <begin position="931"/>
        <end position="1245"/>
    </location>
</feature>
<dbReference type="Pfam" id="PF07993">
    <property type="entry name" value="NAD_binding_4"/>
    <property type="match status" value="1"/>
</dbReference>
<dbReference type="CDD" id="cd20483">
    <property type="entry name" value="C_PKS-NRPS"/>
    <property type="match status" value="1"/>
</dbReference>
<dbReference type="HOGENOM" id="CLU_000022_37_9_1"/>
<dbReference type="Gene3D" id="1.10.1200.10">
    <property type="entry name" value="ACP-like"/>
    <property type="match status" value="2"/>
</dbReference>
<dbReference type="FunFam" id="3.40.366.10:FF:000002">
    <property type="entry name" value="Probable polyketide synthase 2"/>
    <property type="match status" value="1"/>
</dbReference>
<dbReference type="SUPFAM" id="SSF55048">
    <property type="entry name" value="Probable ACP-binding domain of malonyl-CoA ACP transacylase"/>
    <property type="match status" value="1"/>
</dbReference>
<dbReference type="SUPFAM" id="SSF51735">
    <property type="entry name" value="NAD(P)-binding Rossmann-fold domains"/>
    <property type="match status" value="3"/>
</dbReference>
<feature type="domain" description="Ketosynthase family 3 (KS3)" evidence="13">
    <location>
        <begin position="10"/>
        <end position="434"/>
    </location>
</feature>
<evidence type="ECO:0000259" key="14">
    <source>
        <dbReference type="PROSITE" id="PS52019"/>
    </source>
</evidence>
<dbReference type="SMART" id="SM00827">
    <property type="entry name" value="PKS_AT"/>
    <property type="match status" value="1"/>
</dbReference>
<dbReference type="InterPro" id="IPR020807">
    <property type="entry name" value="PKS_DH"/>
</dbReference>
<dbReference type="Pfam" id="PF08240">
    <property type="entry name" value="ADH_N"/>
    <property type="match status" value="1"/>
</dbReference>
<dbReference type="Gene3D" id="3.30.70.3290">
    <property type="match status" value="1"/>
</dbReference>
<dbReference type="Pfam" id="PF00668">
    <property type="entry name" value="Condensation"/>
    <property type="match status" value="1"/>
</dbReference>
<dbReference type="Pfam" id="PF08659">
    <property type="entry name" value="KR"/>
    <property type="match status" value="1"/>
</dbReference>
<feature type="domain" description="Carrier" evidence="12">
    <location>
        <begin position="3367"/>
        <end position="3441"/>
    </location>
</feature>
<dbReference type="PANTHER" id="PTHR43775:SF37">
    <property type="entry name" value="SI:DKEY-61P9.11"/>
    <property type="match status" value="1"/>
</dbReference>
<evidence type="ECO:0000256" key="10">
    <source>
        <dbReference type="PROSITE-ProRule" id="PRU01363"/>
    </source>
</evidence>
<feature type="region of interest" description="C-terminal hotdog fold" evidence="10">
    <location>
        <begin position="1088"/>
        <end position="1245"/>
    </location>
</feature>
<dbReference type="InterPro" id="IPR049900">
    <property type="entry name" value="PKS_mFAS_DH"/>
</dbReference>
<dbReference type="Pfam" id="PF00501">
    <property type="entry name" value="AMP-binding"/>
    <property type="match status" value="1"/>
</dbReference>
<proteinExistence type="inferred from homology"/>
<dbReference type="InterPro" id="IPR049552">
    <property type="entry name" value="PKS_DH_N"/>
</dbReference>
<evidence type="ECO:0000259" key="13">
    <source>
        <dbReference type="PROSITE" id="PS52004"/>
    </source>
</evidence>
<dbReference type="Gene3D" id="3.40.50.720">
    <property type="entry name" value="NAD(P)-binding Rossmann-like Domain"/>
    <property type="match status" value="4"/>
</dbReference>
<dbReference type="OrthoDB" id="329835at2759"/>
<dbReference type="Gene3D" id="3.40.50.12780">
    <property type="entry name" value="N-terminal domain of ligase-like"/>
    <property type="match status" value="1"/>
</dbReference>
<dbReference type="SUPFAM" id="SSF47336">
    <property type="entry name" value="ACP-like"/>
    <property type="match status" value="2"/>
</dbReference>
<dbReference type="NCBIfam" id="TIGR01733">
    <property type="entry name" value="AA-adenyl-dom"/>
    <property type="match status" value="1"/>
</dbReference>
<feature type="active site" description="Proton acceptor; for dehydratase activity" evidence="10">
    <location>
        <position position="963"/>
    </location>
</feature>
<dbReference type="InterPro" id="IPR016036">
    <property type="entry name" value="Malonyl_transacylase_ACP-bd"/>
</dbReference>
<dbReference type="Pfam" id="PF16197">
    <property type="entry name" value="KAsynt_C_assoc"/>
    <property type="match status" value="1"/>
</dbReference>
<dbReference type="InterPro" id="IPR013154">
    <property type="entry name" value="ADH-like_N"/>
</dbReference>
<dbReference type="GO" id="GO:0032259">
    <property type="term" value="P:methylation"/>
    <property type="evidence" value="ECO:0007669"/>
    <property type="project" value="UniProtKB-KW"/>
</dbReference>
<dbReference type="InterPro" id="IPR016035">
    <property type="entry name" value="Acyl_Trfase/lysoPLipase"/>
</dbReference>
<dbReference type="PROSITE" id="PS00455">
    <property type="entry name" value="AMP_BINDING"/>
    <property type="match status" value="1"/>
</dbReference>
<dbReference type="InterPro" id="IPR013968">
    <property type="entry name" value="PKS_KR"/>
</dbReference>
<evidence type="ECO:0000256" key="2">
    <source>
        <dbReference type="ARBA" id="ARBA00022553"/>
    </source>
</evidence>
<name>A0A0B4H7E0_METGA</name>
<dbReference type="GO" id="GO:0044550">
    <property type="term" value="P:secondary metabolite biosynthetic process"/>
    <property type="evidence" value="ECO:0007669"/>
    <property type="project" value="UniProtKB-ARBA"/>
</dbReference>
<dbReference type="GO" id="GO:0008168">
    <property type="term" value="F:methyltransferase activity"/>
    <property type="evidence" value="ECO:0007669"/>
    <property type="project" value="UniProtKB-KW"/>
</dbReference>
<comment type="similarity">
    <text evidence="9">In the C-terminal section; belongs to the NRP synthetase family.</text>
</comment>
<dbReference type="SUPFAM" id="SSF52151">
    <property type="entry name" value="FabD/lysophospholipase-like"/>
    <property type="match status" value="1"/>
</dbReference>
<dbReference type="SUPFAM" id="SSF53901">
    <property type="entry name" value="Thiolase-like"/>
    <property type="match status" value="1"/>
</dbReference>
<dbReference type="SMART" id="SM00826">
    <property type="entry name" value="PKS_DH"/>
    <property type="match status" value="1"/>
</dbReference>
<feature type="region of interest" description="Disordered" evidence="11">
    <location>
        <begin position="2316"/>
        <end position="2341"/>
    </location>
</feature>
<dbReference type="CDD" id="cd05930">
    <property type="entry name" value="A_NRPS"/>
    <property type="match status" value="1"/>
</dbReference>
<dbReference type="InterPro" id="IPR014043">
    <property type="entry name" value="Acyl_transferase_dom"/>
</dbReference>
<dbReference type="SMART" id="SM00823">
    <property type="entry name" value="PKS_PP"/>
    <property type="match status" value="2"/>
</dbReference>
<dbReference type="Gene3D" id="3.30.559.30">
    <property type="entry name" value="Nonribosomal peptide synthetase, condensation domain"/>
    <property type="match status" value="1"/>
</dbReference>
<dbReference type="Gene3D" id="3.10.129.110">
    <property type="entry name" value="Polyketide synthase dehydratase"/>
    <property type="match status" value="1"/>
</dbReference>
<evidence type="ECO:0000313" key="16">
    <source>
        <dbReference type="Proteomes" id="UP000031192"/>
    </source>
</evidence>
<dbReference type="Gene3D" id="3.40.47.10">
    <property type="match status" value="1"/>
</dbReference>
<dbReference type="InterPro" id="IPR001242">
    <property type="entry name" value="Condensation_dom"/>
</dbReference>
<dbReference type="Pfam" id="PF00550">
    <property type="entry name" value="PP-binding"/>
    <property type="match status" value="2"/>
</dbReference>
<dbReference type="Pfam" id="PF21089">
    <property type="entry name" value="PKS_DH_N"/>
    <property type="match status" value="1"/>
</dbReference>
<organism evidence="15 16">
    <name type="scientific">Metarhizium guizhouense (strain ARSEF 977)</name>
    <dbReference type="NCBI Taxonomy" id="1276136"/>
    <lineage>
        <taxon>Eukaryota</taxon>
        <taxon>Fungi</taxon>
        <taxon>Dikarya</taxon>
        <taxon>Ascomycota</taxon>
        <taxon>Pezizomycotina</taxon>
        <taxon>Sordariomycetes</taxon>
        <taxon>Hypocreomycetidae</taxon>
        <taxon>Hypocreales</taxon>
        <taxon>Clavicipitaceae</taxon>
        <taxon>Metarhizium</taxon>
    </lineage>
</organism>
<comment type="caution">
    <text evidence="15">The sequence shown here is derived from an EMBL/GenBank/DDBJ whole genome shotgun (WGS) entry which is preliminary data.</text>
</comment>
<dbReference type="PROSITE" id="PS52004">
    <property type="entry name" value="KS3_2"/>
    <property type="match status" value="1"/>
</dbReference>
<dbReference type="PANTHER" id="PTHR43775">
    <property type="entry name" value="FATTY ACID SYNTHASE"/>
    <property type="match status" value="1"/>
</dbReference>
<dbReference type="InterPro" id="IPR014031">
    <property type="entry name" value="Ketoacyl_synth_C"/>
</dbReference>
<dbReference type="GO" id="GO:1901336">
    <property type="term" value="P:lactone biosynthetic process"/>
    <property type="evidence" value="ECO:0007669"/>
    <property type="project" value="UniProtKB-ARBA"/>
</dbReference>
<feature type="active site" description="Proton donor; for dehydratase activity" evidence="10">
    <location>
        <position position="1152"/>
    </location>
</feature>
<dbReference type="Pfam" id="PF00698">
    <property type="entry name" value="Acyl_transf_1"/>
    <property type="match status" value="1"/>
</dbReference>
<dbReference type="Proteomes" id="UP000031192">
    <property type="component" value="Unassembled WGS sequence"/>
</dbReference>
<dbReference type="Gene3D" id="3.30.559.10">
    <property type="entry name" value="Chloramphenicol acetyltransferase-like domain"/>
    <property type="match status" value="1"/>
</dbReference>
<dbReference type="GO" id="GO:0016874">
    <property type="term" value="F:ligase activity"/>
    <property type="evidence" value="ECO:0007669"/>
    <property type="project" value="UniProtKB-KW"/>
</dbReference>
<dbReference type="InterPro" id="IPR020806">
    <property type="entry name" value="PKS_PP-bd"/>
</dbReference>
<dbReference type="InterPro" id="IPR010071">
    <property type="entry name" value="AA_adenyl_dom"/>
</dbReference>
<evidence type="ECO:0000313" key="15">
    <source>
        <dbReference type="EMBL" id="KID91268.1"/>
    </source>
</evidence>
<keyword evidence="1" id="KW-0596">Phosphopantetheine</keyword>
<dbReference type="InterPro" id="IPR014030">
    <property type="entry name" value="Ketoacyl_synth_N"/>
</dbReference>
<dbReference type="PROSITE" id="PS50075">
    <property type="entry name" value="CARRIER"/>
    <property type="match status" value="2"/>
</dbReference>
<dbReference type="InterPro" id="IPR036291">
    <property type="entry name" value="NAD(P)-bd_dom_sf"/>
</dbReference>
<evidence type="ECO:0000256" key="11">
    <source>
        <dbReference type="SAM" id="MobiDB-lite"/>
    </source>
</evidence>
<dbReference type="InterPro" id="IPR057326">
    <property type="entry name" value="KR_dom"/>
</dbReference>
<dbReference type="InterPro" id="IPR020841">
    <property type="entry name" value="PKS_Beta-ketoAc_synthase_dom"/>
</dbReference>
<dbReference type="InterPro" id="IPR032821">
    <property type="entry name" value="PKS_assoc"/>
</dbReference>
<dbReference type="InterPro" id="IPR023213">
    <property type="entry name" value="CAT-like_dom_sf"/>
</dbReference>
<dbReference type="InterPro" id="IPR011032">
    <property type="entry name" value="GroES-like_sf"/>
</dbReference>
<keyword evidence="16" id="KW-1185">Reference proteome</keyword>
<dbReference type="EMBL" id="AZNH01000004">
    <property type="protein sequence ID" value="KID91268.1"/>
    <property type="molecule type" value="Genomic_DNA"/>
</dbReference>
<dbReference type="Pfam" id="PF14765">
    <property type="entry name" value="PS-DH"/>
    <property type="match status" value="1"/>
</dbReference>
<dbReference type="FunFam" id="3.40.50.720:FF:000209">
    <property type="entry name" value="Polyketide synthase Pks12"/>
    <property type="match status" value="1"/>
</dbReference>
<reference evidence="15 16" key="1">
    <citation type="journal article" date="2014" name="Proc. Natl. Acad. Sci. U.S.A.">
        <title>Trajectory and genomic determinants of fungal-pathogen speciation and host adaptation.</title>
        <authorList>
            <person name="Hu X."/>
            <person name="Xiao G."/>
            <person name="Zheng P."/>
            <person name="Shang Y."/>
            <person name="Su Y."/>
            <person name="Zhang X."/>
            <person name="Liu X."/>
            <person name="Zhan S."/>
            <person name="St Leger R.J."/>
            <person name="Wang C."/>
        </authorList>
    </citation>
    <scope>NUCLEOTIDE SEQUENCE [LARGE SCALE GENOMIC DNA]</scope>
    <source>
        <strain evidence="15 16">ARSEF 977</strain>
    </source>
</reference>
<evidence type="ECO:0000256" key="9">
    <source>
        <dbReference type="ARBA" id="ARBA00029443"/>
    </source>
</evidence>
<evidence type="ECO:0000256" key="3">
    <source>
        <dbReference type="ARBA" id="ARBA00022598"/>
    </source>
</evidence>
<keyword evidence="6" id="KW-0677">Repeat</keyword>
<accession>A0A0B4H7E0</accession>
<dbReference type="PROSITE" id="PS52019">
    <property type="entry name" value="PKS_MFAS_DH"/>
    <property type="match status" value="1"/>
</dbReference>